<keyword evidence="3" id="KW-1185">Reference proteome</keyword>
<proteinExistence type="predicted"/>
<gene>
    <name evidence="2" type="ORF">V7S43_010530</name>
</gene>
<evidence type="ECO:0000313" key="3">
    <source>
        <dbReference type="Proteomes" id="UP001632037"/>
    </source>
</evidence>
<dbReference type="AlphaFoldDB" id="A0ABD3FD29"/>
<feature type="compositionally biased region" description="Gly residues" evidence="1">
    <location>
        <begin position="108"/>
        <end position="135"/>
    </location>
</feature>
<sequence>MVTNNISKSLCVSFLFEGQSAPPQLEARFSLPATESTGTSIPFANARYIAQDARCQPLVAGNDRPLGLVGRMGLVFGFAVACLHESRKVRAARRSRRGGGDCVSGDSGFDGGARGGHSGGHGVGEGDGGDGGGGD</sequence>
<accession>A0ABD3FD29</accession>
<comment type="caution">
    <text evidence="2">The sequence shown here is derived from an EMBL/GenBank/DDBJ whole genome shotgun (WGS) entry which is preliminary data.</text>
</comment>
<reference evidence="2 3" key="1">
    <citation type="submission" date="2024-09" db="EMBL/GenBank/DDBJ databases">
        <title>Genome sequencing and assembly of Phytophthora oleae, isolate VK10A, causative agent of rot of olive drupes.</title>
        <authorList>
            <person name="Conti Taguali S."/>
            <person name="Riolo M."/>
            <person name="La Spada F."/>
            <person name="Cacciola S.O."/>
            <person name="Dionisio G."/>
        </authorList>
    </citation>
    <scope>NUCLEOTIDE SEQUENCE [LARGE SCALE GENOMIC DNA]</scope>
    <source>
        <strain evidence="2 3">VK10A</strain>
    </source>
</reference>
<evidence type="ECO:0000313" key="2">
    <source>
        <dbReference type="EMBL" id="KAL3664201.1"/>
    </source>
</evidence>
<dbReference type="EMBL" id="JBIMZQ010000024">
    <property type="protein sequence ID" value="KAL3664201.1"/>
    <property type="molecule type" value="Genomic_DNA"/>
</dbReference>
<protein>
    <submittedName>
        <fullName evidence="2">Uncharacterized protein</fullName>
    </submittedName>
</protein>
<organism evidence="2 3">
    <name type="scientific">Phytophthora oleae</name>
    <dbReference type="NCBI Taxonomy" id="2107226"/>
    <lineage>
        <taxon>Eukaryota</taxon>
        <taxon>Sar</taxon>
        <taxon>Stramenopiles</taxon>
        <taxon>Oomycota</taxon>
        <taxon>Peronosporomycetes</taxon>
        <taxon>Peronosporales</taxon>
        <taxon>Peronosporaceae</taxon>
        <taxon>Phytophthora</taxon>
    </lineage>
</organism>
<name>A0ABD3FD29_9STRA</name>
<dbReference type="Proteomes" id="UP001632037">
    <property type="component" value="Unassembled WGS sequence"/>
</dbReference>
<evidence type="ECO:0000256" key="1">
    <source>
        <dbReference type="SAM" id="MobiDB-lite"/>
    </source>
</evidence>
<feature type="region of interest" description="Disordered" evidence="1">
    <location>
        <begin position="89"/>
        <end position="135"/>
    </location>
</feature>